<keyword evidence="1" id="KW-1133">Transmembrane helix</keyword>
<evidence type="ECO:0000256" key="1">
    <source>
        <dbReference type="SAM" id="Phobius"/>
    </source>
</evidence>
<keyword evidence="3" id="KW-1185">Reference proteome</keyword>
<dbReference type="Proteomes" id="UP000264310">
    <property type="component" value="Unassembled WGS sequence"/>
</dbReference>
<feature type="transmembrane region" description="Helical" evidence="1">
    <location>
        <begin position="42"/>
        <end position="59"/>
    </location>
</feature>
<dbReference type="AlphaFoldDB" id="A0A371WXV4"/>
<feature type="transmembrane region" description="Helical" evidence="1">
    <location>
        <begin position="110"/>
        <end position="127"/>
    </location>
</feature>
<dbReference type="EMBL" id="QURL01000014">
    <property type="protein sequence ID" value="RFC61817.1"/>
    <property type="molecule type" value="Genomic_DNA"/>
</dbReference>
<protein>
    <submittedName>
        <fullName evidence="2">Uncharacterized protein</fullName>
    </submittedName>
</protein>
<reference evidence="2 3" key="1">
    <citation type="submission" date="2018-08" db="EMBL/GenBank/DDBJ databases">
        <title>Fulvimarina sp. 85, whole genome shotgun sequence.</title>
        <authorList>
            <person name="Tuo L."/>
        </authorList>
    </citation>
    <scope>NUCLEOTIDE SEQUENCE [LARGE SCALE GENOMIC DNA]</scope>
    <source>
        <strain evidence="2 3">85</strain>
    </source>
</reference>
<gene>
    <name evidence="2" type="ORF">DYI37_19200</name>
</gene>
<evidence type="ECO:0000313" key="2">
    <source>
        <dbReference type="EMBL" id="RFC61817.1"/>
    </source>
</evidence>
<sequence length="176" mass="19226">MIGFKPTSVEGALLESAQNVLLLATIGLYGLSAVYQGQADRMASVGASVLAAVLFLRELELPNTGPITAYLNSDAFRLHEAVVVLAIAIPYLVARWRFIPGYLDFLQTRHAVPFVTIGIFLLVGDYFDGVTFHGTDAAIFIEELSETLAYLAFLLTGWFVLRNAQTADHSHAFSRC</sequence>
<keyword evidence="1" id="KW-0472">Membrane</keyword>
<organism evidence="2 3">
    <name type="scientific">Fulvimarina endophytica</name>
    <dbReference type="NCBI Taxonomy" id="2293836"/>
    <lineage>
        <taxon>Bacteria</taxon>
        <taxon>Pseudomonadati</taxon>
        <taxon>Pseudomonadota</taxon>
        <taxon>Alphaproteobacteria</taxon>
        <taxon>Hyphomicrobiales</taxon>
        <taxon>Aurantimonadaceae</taxon>
        <taxon>Fulvimarina</taxon>
    </lineage>
</organism>
<accession>A0A371WXV4</accession>
<comment type="caution">
    <text evidence="2">The sequence shown here is derived from an EMBL/GenBank/DDBJ whole genome shotgun (WGS) entry which is preliminary data.</text>
</comment>
<evidence type="ECO:0000313" key="3">
    <source>
        <dbReference type="Proteomes" id="UP000264310"/>
    </source>
</evidence>
<keyword evidence="1" id="KW-0812">Transmembrane</keyword>
<proteinExistence type="predicted"/>
<dbReference type="OrthoDB" id="8116391at2"/>
<feature type="transmembrane region" description="Helical" evidence="1">
    <location>
        <begin position="147"/>
        <end position="164"/>
    </location>
</feature>
<dbReference type="RefSeq" id="WP_116684891.1">
    <property type="nucleotide sequence ID" value="NZ_QURL01000014.1"/>
</dbReference>
<feature type="transmembrane region" description="Helical" evidence="1">
    <location>
        <begin position="16"/>
        <end position="35"/>
    </location>
</feature>
<feature type="transmembrane region" description="Helical" evidence="1">
    <location>
        <begin position="79"/>
        <end position="98"/>
    </location>
</feature>
<name>A0A371WXV4_9HYPH</name>